<evidence type="ECO:0000256" key="4">
    <source>
        <dbReference type="ARBA" id="ARBA00022692"/>
    </source>
</evidence>
<sequence>MDQNELFRFGSARPATKQEIRKAGYFERRPESVFAGFAYGKPLFGNQDASFYLQAGSRSGKLTDIIAFSLCQGIYMHSIIAMDCKFELADISRQQIIGRKYCIYWNPTGDPAHPQHRINPVCYIRIDNPSLISDVKLFCQNILPLSGSPQAEFFELRAQAFMEAIILTIVRLDGVLTFPRLYQIINLIPGNSDEWLSFAWEMHEGSQLERAIEEEIAASRQSDNRTVQNIISELLKALAPLTDNRLMESVSPPYTMSMADLCGSQPYHVYIMAPAEFVESWAPIIKALFVCAFIYKRRAGGHCTPQLWLLDECALLKGFPIVLIVFSLGATYEIRAFAVFQTHSQAKAIAKDADSILPASAGLSWQFGIRDTASAERLSQRLGMQSLYFDDTLRQHEADMARKKAVRDIISGGDPIEAGMRAEHYRRASQHRSCQQRLLQTPAEILGMPRNRMWISADGLEHSIYAERWPYYEQRWMAGNFHPSRFFPPLDKVRVKTLLGHAWKRVIREPVPQEFADMPQYADGFWTRIAA</sequence>
<reference evidence="7 8" key="1">
    <citation type="submission" date="2022-04" db="EMBL/GenBank/DDBJ databases">
        <title>Identification of a novel bacterium isolated from mangrove sediments.</title>
        <authorList>
            <person name="Pan X."/>
        </authorList>
    </citation>
    <scope>NUCLEOTIDE SEQUENCE [LARGE SCALE GENOMIC DNA]</scope>
    <source>
        <strain evidence="7 8">B2638</strain>
    </source>
</reference>
<comment type="similarity">
    <text evidence="2">Belongs to the VirD4/TraG family.</text>
</comment>
<accession>A0ABT0BS68</accession>
<comment type="subcellular location">
    <subcellularLocation>
        <location evidence="1">Cell membrane</location>
        <topology evidence="1">Multi-pass membrane protein</topology>
    </subcellularLocation>
</comment>
<dbReference type="RefSeq" id="WP_243922036.1">
    <property type="nucleotide sequence ID" value="NZ_JALHLG010000020.1"/>
</dbReference>
<dbReference type="EMBL" id="JALHLG010000020">
    <property type="protein sequence ID" value="MCJ2187899.1"/>
    <property type="molecule type" value="Genomic_DNA"/>
</dbReference>
<keyword evidence="4" id="KW-0812">Transmembrane</keyword>
<evidence type="ECO:0000256" key="6">
    <source>
        <dbReference type="ARBA" id="ARBA00023136"/>
    </source>
</evidence>
<keyword evidence="5" id="KW-1133">Transmembrane helix</keyword>
<protein>
    <submittedName>
        <fullName evidence="7">Type IV secretory system conjugative DNA transfer family protein</fullName>
    </submittedName>
</protein>
<dbReference type="InterPro" id="IPR051539">
    <property type="entry name" value="T4SS-coupling_protein"/>
</dbReference>
<dbReference type="Gene3D" id="3.40.50.300">
    <property type="entry name" value="P-loop containing nucleotide triphosphate hydrolases"/>
    <property type="match status" value="1"/>
</dbReference>
<dbReference type="InterPro" id="IPR027417">
    <property type="entry name" value="P-loop_NTPase"/>
</dbReference>
<dbReference type="PANTHER" id="PTHR37937:SF1">
    <property type="entry name" value="CONJUGATIVE TRANSFER: DNA TRANSPORT"/>
    <property type="match status" value="1"/>
</dbReference>
<dbReference type="SUPFAM" id="SSF52540">
    <property type="entry name" value="P-loop containing nucleoside triphosphate hydrolases"/>
    <property type="match status" value="1"/>
</dbReference>
<keyword evidence="6" id="KW-0472">Membrane</keyword>
<evidence type="ECO:0000256" key="5">
    <source>
        <dbReference type="ARBA" id="ARBA00022989"/>
    </source>
</evidence>
<keyword evidence="3" id="KW-1003">Cell membrane</keyword>
<evidence type="ECO:0000313" key="8">
    <source>
        <dbReference type="Proteomes" id="UP001202281"/>
    </source>
</evidence>
<evidence type="ECO:0000256" key="3">
    <source>
        <dbReference type="ARBA" id="ARBA00022475"/>
    </source>
</evidence>
<dbReference type="InterPro" id="IPR003688">
    <property type="entry name" value="TraG/VirD4"/>
</dbReference>
<comment type="caution">
    <text evidence="7">The sequence shown here is derived from an EMBL/GenBank/DDBJ whole genome shotgun (WGS) entry which is preliminary data.</text>
</comment>
<dbReference type="Proteomes" id="UP001202281">
    <property type="component" value="Unassembled WGS sequence"/>
</dbReference>
<organism evidence="7 8">
    <name type="scientific">Novosphingobium beihaiensis</name>
    <dbReference type="NCBI Taxonomy" id="2930389"/>
    <lineage>
        <taxon>Bacteria</taxon>
        <taxon>Pseudomonadati</taxon>
        <taxon>Pseudomonadota</taxon>
        <taxon>Alphaproteobacteria</taxon>
        <taxon>Sphingomonadales</taxon>
        <taxon>Sphingomonadaceae</taxon>
        <taxon>Novosphingobium</taxon>
    </lineage>
</organism>
<keyword evidence="8" id="KW-1185">Reference proteome</keyword>
<proteinExistence type="inferred from homology"/>
<evidence type="ECO:0000256" key="1">
    <source>
        <dbReference type="ARBA" id="ARBA00004651"/>
    </source>
</evidence>
<dbReference type="Pfam" id="PF02534">
    <property type="entry name" value="T4SS-DNA_transf"/>
    <property type="match status" value="1"/>
</dbReference>
<name>A0ABT0BS68_9SPHN</name>
<evidence type="ECO:0000256" key="2">
    <source>
        <dbReference type="ARBA" id="ARBA00008806"/>
    </source>
</evidence>
<evidence type="ECO:0000313" key="7">
    <source>
        <dbReference type="EMBL" id="MCJ2187899.1"/>
    </source>
</evidence>
<dbReference type="PANTHER" id="PTHR37937">
    <property type="entry name" value="CONJUGATIVE TRANSFER: DNA TRANSPORT"/>
    <property type="match status" value="1"/>
</dbReference>
<gene>
    <name evidence="7" type="ORF">MTR66_13865</name>
</gene>